<dbReference type="Proteomes" id="UP000053558">
    <property type="component" value="Unassembled WGS sequence"/>
</dbReference>
<dbReference type="RefSeq" id="XP_007770517.1">
    <property type="nucleotide sequence ID" value="XM_007772327.1"/>
</dbReference>
<dbReference type="GeneID" id="19209250"/>
<organism evidence="1 2">
    <name type="scientific">Coniophora puteana (strain RWD-64-598)</name>
    <name type="common">Brown rot fungus</name>
    <dbReference type="NCBI Taxonomy" id="741705"/>
    <lineage>
        <taxon>Eukaryota</taxon>
        <taxon>Fungi</taxon>
        <taxon>Dikarya</taxon>
        <taxon>Basidiomycota</taxon>
        <taxon>Agaricomycotina</taxon>
        <taxon>Agaricomycetes</taxon>
        <taxon>Agaricomycetidae</taxon>
        <taxon>Boletales</taxon>
        <taxon>Coniophorineae</taxon>
        <taxon>Coniophoraceae</taxon>
        <taxon>Coniophora</taxon>
    </lineage>
</organism>
<dbReference type="AlphaFoldDB" id="A0A5M3MI01"/>
<reference evidence="2" key="1">
    <citation type="journal article" date="2012" name="Science">
        <title>The Paleozoic origin of enzymatic lignin decomposition reconstructed from 31 fungal genomes.</title>
        <authorList>
            <person name="Floudas D."/>
            <person name="Binder M."/>
            <person name="Riley R."/>
            <person name="Barry K."/>
            <person name="Blanchette R.A."/>
            <person name="Henrissat B."/>
            <person name="Martinez A.T."/>
            <person name="Otillar R."/>
            <person name="Spatafora J.W."/>
            <person name="Yadav J.S."/>
            <person name="Aerts A."/>
            <person name="Benoit I."/>
            <person name="Boyd A."/>
            <person name="Carlson A."/>
            <person name="Copeland A."/>
            <person name="Coutinho P.M."/>
            <person name="de Vries R.P."/>
            <person name="Ferreira P."/>
            <person name="Findley K."/>
            <person name="Foster B."/>
            <person name="Gaskell J."/>
            <person name="Glotzer D."/>
            <person name="Gorecki P."/>
            <person name="Heitman J."/>
            <person name="Hesse C."/>
            <person name="Hori C."/>
            <person name="Igarashi K."/>
            <person name="Jurgens J.A."/>
            <person name="Kallen N."/>
            <person name="Kersten P."/>
            <person name="Kohler A."/>
            <person name="Kuees U."/>
            <person name="Kumar T.K.A."/>
            <person name="Kuo A."/>
            <person name="LaButti K."/>
            <person name="Larrondo L.F."/>
            <person name="Lindquist E."/>
            <person name="Ling A."/>
            <person name="Lombard V."/>
            <person name="Lucas S."/>
            <person name="Lundell T."/>
            <person name="Martin R."/>
            <person name="McLaughlin D.J."/>
            <person name="Morgenstern I."/>
            <person name="Morin E."/>
            <person name="Murat C."/>
            <person name="Nagy L.G."/>
            <person name="Nolan M."/>
            <person name="Ohm R.A."/>
            <person name="Patyshakuliyeva A."/>
            <person name="Rokas A."/>
            <person name="Ruiz-Duenas F.J."/>
            <person name="Sabat G."/>
            <person name="Salamov A."/>
            <person name="Samejima M."/>
            <person name="Schmutz J."/>
            <person name="Slot J.C."/>
            <person name="St John F."/>
            <person name="Stenlid J."/>
            <person name="Sun H."/>
            <person name="Sun S."/>
            <person name="Syed K."/>
            <person name="Tsang A."/>
            <person name="Wiebenga A."/>
            <person name="Young D."/>
            <person name="Pisabarro A."/>
            <person name="Eastwood D.C."/>
            <person name="Martin F."/>
            <person name="Cullen D."/>
            <person name="Grigoriev I.V."/>
            <person name="Hibbett D.S."/>
        </authorList>
    </citation>
    <scope>NUCLEOTIDE SEQUENCE [LARGE SCALE GENOMIC DNA]</scope>
    <source>
        <strain evidence="2">RWD-64-598 SS2</strain>
    </source>
</reference>
<gene>
    <name evidence="1" type="ORF">CONPUDRAFT_74457</name>
</gene>
<proteinExistence type="predicted"/>
<dbReference type="EMBL" id="JH711581">
    <property type="protein sequence ID" value="EIW78869.1"/>
    <property type="molecule type" value="Genomic_DNA"/>
</dbReference>
<dbReference type="KEGG" id="cput:CONPUDRAFT_74457"/>
<comment type="caution">
    <text evidence="1">The sequence shown here is derived from an EMBL/GenBank/DDBJ whole genome shotgun (WGS) entry which is preliminary data.</text>
</comment>
<name>A0A5M3MI01_CONPW</name>
<evidence type="ECO:0000313" key="1">
    <source>
        <dbReference type="EMBL" id="EIW78869.1"/>
    </source>
</evidence>
<evidence type="ECO:0000313" key="2">
    <source>
        <dbReference type="Proteomes" id="UP000053558"/>
    </source>
</evidence>
<sequence length="247" mass="27162">MLSALSSSTRMYDPELVTWAQLYITEEYIGRRVSRRKFTSVTLVYMTLRYLGLGYSGVIHLERTSVTTLYQRISRMINSNLNSVASLAAGISIVSNLSMFGSVLTAANRINVAGFNVCDIGAPASLSWVTPTSNTLWMTYETILCGAVLRYAFKEIPASSWRSPTRVTFSMLIAILNATGVTSNISAIENGSSFLVSLQVAMIGPWIIINLRRSYERTANPGASESWEMTTVAFASDEPWPKSGHEA</sequence>
<protein>
    <submittedName>
        <fullName evidence="1">Uncharacterized protein</fullName>
    </submittedName>
</protein>
<accession>A0A5M3MI01</accession>
<keyword evidence="2" id="KW-1185">Reference proteome</keyword>